<dbReference type="AlphaFoldDB" id="A0A3E0HPP8"/>
<dbReference type="Proteomes" id="UP000256269">
    <property type="component" value="Unassembled WGS sequence"/>
</dbReference>
<name>A0A3E0HPP8_9PSEU</name>
<protein>
    <submittedName>
        <fullName evidence="2">Uncharacterized protein</fullName>
    </submittedName>
</protein>
<evidence type="ECO:0000313" key="2">
    <source>
        <dbReference type="EMBL" id="REH48523.1"/>
    </source>
</evidence>
<keyword evidence="1" id="KW-0472">Membrane</keyword>
<sequence>MGYGSAVTTRARLLTLFAVLVGIFLMHGLPMQSCAGDSMAAPMAHVAAGVSSSHGGVCEFTAPSRDTGPLLTLVLVAVALLVTVLWRPLLVGGPSRRGPPLSGARLLTVVCVSRT</sequence>
<feature type="transmembrane region" description="Helical" evidence="1">
    <location>
        <begin position="70"/>
        <end position="90"/>
    </location>
</feature>
<keyword evidence="3" id="KW-1185">Reference proteome</keyword>
<keyword evidence="1" id="KW-1133">Transmembrane helix</keyword>
<reference evidence="2 3" key="1">
    <citation type="submission" date="2018-08" db="EMBL/GenBank/DDBJ databases">
        <title>Genomic Encyclopedia of Archaeal and Bacterial Type Strains, Phase II (KMG-II): from individual species to whole genera.</title>
        <authorList>
            <person name="Goeker M."/>
        </authorList>
    </citation>
    <scope>NUCLEOTIDE SEQUENCE [LARGE SCALE GENOMIC DNA]</scope>
    <source>
        <strain evidence="2 3">DSM 45791</strain>
    </source>
</reference>
<evidence type="ECO:0000256" key="1">
    <source>
        <dbReference type="SAM" id="Phobius"/>
    </source>
</evidence>
<gene>
    <name evidence="2" type="ORF">BCF44_105382</name>
</gene>
<accession>A0A3E0HPP8</accession>
<organism evidence="2 3">
    <name type="scientific">Kutzneria buriramensis</name>
    <dbReference type="NCBI Taxonomy" id="1045776"/>
    <lineage>
        <taxon>Bacteria</taxon>
        <taxon>Bacillati</taxon>
        <taxon>Actinomycetota</taxon>
        <taxon>Actinomycetes</taxon>
        <taxon>Pseudonocardiales</taxon>
        <taxon>Pseudonocardiaceae</taxon>
        <taxon>Kutzneria</taxon>
    </lineage>
</organism>
<proteinExistence type="predicted"/>
<evidence type="ECO:0000313" key="3">
    <source>
        <dbReference type="Proteomes" id="UP000256269"/>
    </source>
</evidence>
<comment type="caution">
    <text evidence="2">The sequence shown here is derived from an EMBL/GenBank/DDBJ whole genome shotgun (WGS) entry which is preliminary data.</text>
</comment>
<dbReference type="EMBL" id="QUNO01000005">
    <property type="protein sequence ID" value="REH48523.1"/>
    <property type="molecule type" value="Genomic_DNA"/>
</dbReference>
<keyword evidence="1" id="KW-0812">Transmembrane</keyword>